<dbReference type="EMBL" id="BARW01004810">
    <property type="protein sequence ID" value="GAI66792.1"/>
    <property type="molecule type" value="Genomic_DNA"/>
</dbReference>
<reference evidence="1" key="1">
    <citation type="journal article" date="2014" name="Front. Microbiol.">
        <title>High frequency of phylogenetically diverse reductive dehalogenase-homologous genes in deep subseafloor sedimentary metagenomes.</title>
        <authorList>
            <person name="Kawai M."/>
            <person name="Futagami T."/>
            <person name="Toyoda A."/>
            <person name="Takaki Y."/>
            <person name="Nishi S."/>
            <person name="Hori S."/>
            <person name="Arai W."/>
            <person name="Tsubouchi T."/>
            <person name="Morono Y."/>
            <person name="Uchiyama I."/>
            <person name="Ito T."/>
            <person name="Fujiyama A."/>
            <person name="Inagaki F."/>
            <person name="Takami H."/>
        </authorList>
    </citation>
    <scope>NUCLEOTIDE SEQUENCE</scope>
    <source>
        <strain evidence="1">Expedition CK06-06</strain>
    </source>
</reference>
<organism evidence="1">
    <name type="scientific">marine sediment metagenome</name>
    <dbReference type="NCBI Taxonomy" id="412755"/>
    <lineage>
        <taxon>unclassified sequences</taxon>
        <taxon>metagenomes</taxon>
        <taxon>ecological metagenomes</taxon>
    </lineage>
</organism>
<sequence length="267" mass="29445">KKNTHTPMIQPLQICQKYASLKGVERLKFVESGYSPNSGIRPGLLAALPQIILYETNQHILEQLFNIAGKQPTLNLQQLPPPTDVFAAAKLFKIMMLTQNLDAASALCSATRPEMIVVGFAKIAAAMLSENAGVAQMELGRLVFYDLTDFTPIDCISCESYDLIHVLYPFVRWGLGYRNCPKFDVNGAKQIAALMGEYQCDARIKPLMVALYYVCVSGMVLDNEKCYFSPNSHTALLEQCCIIPGARAAMVVLVKGMNPQQCPLISC</sequence>
<evidence type="ECO:0000313" key="1">
    <source>
        <dbReference type="EMBL" id="GAI66792.1"/>
    </source>
</evidence>
<feature type="non-terminal residue" evidence="1">
    <location>
        <position position="1"/>
    </location>
</feature>
<comment type="caution">
    <text evidence="1">The sequence shown here is derived from an EMBL/GenBank/DDBJ whole genome shotgun (WGS) entry which is preliminary data.</text>
</comment>
<dbReference type="AlphaFoldDB" id="X1QE67"/>
<gene>
    <name evidence="1" type="ORF">S12H4_10959</name>
</gene>
<protein>
    <submittedName>
        <fullName evidence="1">Uncharacterized protein</fullName>
    </submittedName>
</protein>
<name>X1QE67_9ZZZZ</name>
<accession>X1QE67</accession>
<feature type="non-terminal residue" evidence="1">
    <location>
        <position position="267"/>
    </location>
</feature>
<proteinExistence type="predicted"/>